<dbReference type="Proteomes" id="UP000789702">
    <property type="component" value="Unassembled WGS sequence"/>
</dbReference>
<keyword evidence="2" id="KW-1185">Reference proteome</keyword>
<comment type="caution">
    <text evidence="1">The sequence shown here is derived from an EMBL/GenBank/DDBJ whole genome shotgun (WGS) entry which is preliminary data.</text>
</comment>
<evidence type="ECO:0000313" key="2">
    <source>
        <dbReference type="Proteomes" id="UP000789702"/>
    </source>
</evidence>
<evidence type="ECO:0000313" key="1">
    <source>
        <dbReference type="EMBL" id="CAG8685862.1"/>
    </source>
</evidence>
<dbReference type="EMBL" id="CAJVPU010022496">
    <property type="protein sequence ID" value="CAG8685862.1"/>
    <property type="molecule type" value="Genomic_DNA"/>
</dbReference>
<name>A0ACA9P0N1_9GLOM</name>
<gene>
    <name evidence="1" type="ORF">DHETER_LOCUS10907</name>
</gene>
<reference evidence="1" key="1">
    <citation type="submission" date="2021-06" db="EMBL/GenBank/DDBJ databases">
        <authorList>
            <person name="Kallberg Y."/>
            <person name="Tangrot J."/>
            <person name="Rosling A."/>
        </authorList>
    </citation>
    <scope>NUCLEOTIDE SEQUENCE</scope>
    <source>
        <strain evidence="1">IL203A</strain>
    </source>
</reference>
<protein>
    <submittedName>
        <fullName evidence="1">13317_t:CDS:1</fullName>
    </submittedName>
</protein>
<feature type="non-terminal residue" evidence="1">
    <location>
        <position position="76"/>
    </location>
</feature>
<organism evidence="1 2">
    <name type="scientific">Dentiscutata heterogama</name>
    <dbReference type="NCBI Taxonomy" id="1316150"/>
    <lineage>
        <taxon>Eukaryota</taxon>
        <taxon>Fungi</taxon>
        <taxon>Fungi incertae sedis</taxon>
        <taxon>Mucoromycota</taxon>
        <taxon>Glomeromycotina</taxon>
        <taxon>Glomeromycetes</taxon>
        <taxon>Diversisporales</taxon>
        <taxon>Gigasporaceae</taxon>
        <taxon>Dentiscutata</taxon>
    </lineage>
</organism>
<proteinExistence type="predicted"/>
<feature type="non-terminal residue" evidence="1">
    <location>
        <position position="1"/>
    </location>
</feature>
<accession>A0ACA9P0N1</accession>
<sequence length="76" mass="8775">IQQEKIQQKEIIEIEDSQKIKSVEFDTLLQRCSGISNILENITFKSSTNISISEISKEKEKSTEEIESQTELEKDN</sequence>